<gene>
    <name evidence="1" type="ORF">SAMN05216195_103429</name>
</gene>
<reference evidence="2" key="1">
    <citation type="submission" date="2016-10" db="EMBL/GenBank/DDBJ databases">
        <authorList>
            <person name="Varghese N."/>
            <person name="Submissions S."/>
        </authorList>
    </citation>
    <scope>NUCLEOTIDE SEQUENCE [LARGE SCALE GENOMIC DNA]</scope>
    <source>
        <strain evidence="2">CGMCC 4.578</strain>
    </source>
</reference>
<dbReference type="InterPro" id="IPR027417">
    <property type="entry name" value="P-loop_NTPase"/>
</dbReference>
<name>A0A1H9JZK4_9PSEU</name>
<dbReference type="Proteomes" id="UP000199028">
    <property type="component" value="Unassembled WGS sequence"/>
</dbReference>
<dbReference type="EMBL" id="FOFT01000003">
    <property type="protein sequence ID" value="SEQ92416.1"/>
    <property type="molecule type" value="Genomic_DNA"/>
</dbReference>
<accession>A0A1H9JZK4</accession>
<dbReference type="SUPFAM" id="SSF52540">
    <property type="entry name" value="P-loop containing nucleoside triphosphate hydrolases"/>
    <property type="match status" value="1"/>
</dbReference>
<dbReference type="AlphaFoldDB" id="A0A1H9JZK4"/>
<dbReference type="Gene3D" id="3.40.50.300">
    <property type="entry name" value="P-loop containing nucleotide triphosphate hydrolases"/>
    <property type="match status" value="1"/>
</dbReference>
<proteinExistence type="predicted"/>
<evidence type="ECO:0000313" key="1">
    <source>
        <dbReference type="EMBL" id="SEQ92416.1"/>
    </source>
</evidence>
<dbReference type="RefSeq" id="WP_090064964.1">
    <property type="nucleotide sequence ID" value="NZ_FOFT01000003.1"/>
</dbReference>
<protein>
    <recommendedName>
        <fullName evidence="3">NACHT domain-containing protein</fullName>
    </recommendedName>
</protein>
<evidence type="ECO:0008006" key="3">
    <source>
        <dbReference type="Google" id="ProtNLM"/>
    </source>
</evidence>
<sequence>MARYGAEVPRESGFEVVQGRYLYERLGEKPFQQLCGALLARDFPDVTCMPVGQSDGGRDIVRPAPGGGFIVYQVKWSSKTERRIVAWLKAALDGEADNIRRLAAEGATEYFLITSVAGTSVPGRGTMDRVAAFLRERSAEYGISMRCLWRADLDARLDTAPQELLWSYADMLAGWQLIRYLRESSELREREAWLRDVVTKVVATQWVEDSKVKFKQVDLDSCALVDLFVDVEAERVVSPRAADRVNLPLPGADELGGAARHLLTTIRPFTLVLGAPGQGKSTLTQYLCQLHRAAFLSSADKAAGEFTVEHPRFPLRVDLRDYASWLQGHDPFDHSPLKAVPKKSDGNARSLESFLAHLLQVKSGDMPVSVRDAHDLITRFPPLLVLDGLDEVALAEVRKDVVTHIDQLTARLTAAECSPQVIVTARPNSSGLAEPSADRFDTITLSPLSTQLRSEFLEKWAEARRLPPGDRATLERIFEERSGEPHIAQLAQNPMQLTILLYLIQKRGESIPQTRTELYRSYMETFLDREAAKTSAVQKHRDDLEEVTAFLGWHFQALAELDGADSQLSVKEIKKAVLGYLYEAQKSTHLVDELFTAVTDRVWALTSKEQDSFRFDVQPVQEYFAASYLFHVAGAEQRGFNGSDVFRALVRRPYWFNTCRFYAGFASVNDLAALAEVLEEEIERSSAPFDLASPDVLIEHTRLVVWTLLADGVFAARPRTQARVALLLTDDLSIRLLSRRYELPLIAPDRGGLVLMKALQEAIAADPRQSISHSRAQLAAYMVGEGEESWSTWWQSRLIAAAGSAEEATWLTLGAPMRSGNRISAAAVRTLELDTPGAADAALVGSVSVPNGSVQARRLLEFVLKGHCSDASPFDAMGEAAELILMWAPYNFYREARAVAPNRSGSGRLHSYGEMSAGLRRQIAKRLIARDVRYARVDGAAKLDGKEKKTTSVWSDAARELTAIHGPSLLAAEITIIGAALPLELAKTDGDLTEDSEPFGAEVDYGQLLREVRRNRSDHLWWTSMFERYFDDLSRATWVLSLLAVADTAVIVECLDLVDEVTRTLPESDLRAVRFASSRLGSAGHARRLDRSVLERLDRCASATALLVLHHTVAVDESNSLSGFSSEFLGAMINFEIYSWPAAQAINFRMLSEPSLECLELLRAAGPQWYLNCDPQNGLPGGVVRDVLVKPAELSSDWVSVSEQLYSGKIRHSSLADLADGEGWFSTP</sequence>
<keyword evidence="2" id="KW-1185">Reference proteome</keyword>
<dbReference type="OrthoDB" id="5379188at2"/>
<organism evidence="1 2">
    <name type="scientific">Lentzea flaviverrucosa</name>
    <dbReference type="NCBI Taxonomy" id="200379"/>
    <lineage>
        <taxon>Bacteria</taxon>
        <taxon>Bacillati</taxon>
        <taxon>Actinomycetota</taxon>
        <taxon>Actinomycetes</taxon>
        <taxon>Pseudonocardiales</taxon>
        <taxon>Pseudonocardiaceae</taxon>
        <taxon>Lentzea</taxon>
    </lineage>
</organism>
<evidence type="ECO:0000313" key="2">
    <source>
        <dbReference type="Proteomes" id="UP000199028"/>
    </source>
</evidence>